<evidence type="ECO:0000313" key="3">
    <source>
        <dbReference type="EMBL" id="MFC4803563.1"/>
    </source>
</evidence>
<dbReference type="Gene3D" id="3.30.565.10">
    <property type="entry name" value="Histidine kinase-like ATPase, C-terminal domain"/>
    <property type="match status" value="1"/>
</dbReference>
<evidence type="ECO:0000313" key="4">
    <source>
        <dbReference type="Proteomes" id="UP001595916"/>
    </source>
</evidence>
<accession>A0ABV9QH65</accession>
<feature type="transmembrane region" description="Helical" evidence="2">
    <location>
        <begin position="43"/>
        <end position="64"/>
    </location>
</feature>
<feature type="transmembrane region" description="Helical" evidence="2">
    <location>
        <begin position="84"/>
        <end position="103"/>
    </location>
</feature>
<protein>
    <submittedName>
        <fullName evidence="3">Uncharacterized protein</fullName>
    </submittedName>
</protein>
<name>A0ABV9QH65_9FIRM</name>
<keyword evidence="2" id="KW-1133">Transmembrane helix</keyword>
<keyword evidence="1" id="KW-0175">Coiled coil</keyword>
<gene>
    <name evidence="3" type="ORF">ACFO4R_00560</name>
</gene>
<comment type="caution">
    <text evidence="3">The sequence shown here is derived from an EMBL/GenBank/DDBJ whole genome shotgun (WGS) entry which is preliminary data.</text>
</comment>
<sequence length="428" mass="48708">MRFVDLTTVVQVVIAIFYIVAIVLEIGCVIIDFINRNEKDHRALFMSLIVISSIQIFMMIEIFYEKEWKVPVTGFTAVSAEQSIFFSVSLLGSMLGASMFYIVGNYRRYKREISFNSIKEAFDDLPKAISIINQKGIPVLVNKQMYELVYIVTGKDFQSMDDIVGILNKNAGYKGVTFIGSEEDSIVFKTPDKRVWRIDQKTFDLDGDVYREISANEITQIYELSNRLREKNLDLIEQKKRQEKLLKDIIQSKKEEEILNLKIDTHSKFGKAILATQLFLSDQNEKSPIDIWQDVIKKTQMLEEEDENSNSSLNQLIDASSVFGCRIVLEGELPKDDKTSYLIVTAMREAITNAVRHSKADEVRINITTTDSLVKVEIEDNSNTKIRSIKETGGLADLRKKIEKSGGDLRVVCQACVKLVIVLPVNKA</sequence>
<feature type="coiled-coil region" evidence="1">
    <location>
        <begin position="225"/>
        <end position="256"/>
    </location>
</feature>
<dbReference type="RefSeq" id="WP_379787006.1">
    <property type="nucleotide sequence ID" value="NZ_JBHSHL010000003.1"/>
</dbReference>
<dbReference type="EMBL" id="JBHSHL010000003">
    <property type="protein sequence ID" value="MFC4803563.1"/>
    <property type="molecule type" value="Genomic_DNA"/>
</dbReference>
<keyword evidence="2" id="KW-0472">Membrane</keyword>
<evidence type="ECO:0000256" key="1">
    <source>
        <dbReference type="SAM" id="Coils"/>
    </source>
</evidence>
<organism evidence="3 4">
    <name type="scientific">Filifactor villosus</name>
    <dbReference type="NCBI Taxonomy" id="29374"/>
    <lineage>
        <taxon>Bacteria</taxon>
        <taxon>Bacillati</taxon>
        <taxon>Bacillota</taxon>
        <taxon>Clostridia</taxon>
        <taxon>Peptostreptococcales</taxon>
        <taxon>Filifactoraceae</taxon>
        <taxon>Filifactor</taxon>
    </lineage>
</organism>
<dbReference type="InterPro" id="IPR036890">
    <property type="entry name" value="HATPase_C_sf"/>
</dbReference>
<dbReference type="SUPFAM" id="SSF55874">
    <property type="entry name" value="ATPase domain of HSP90 chaperone/DNA topoisomerase II/histidine kinase"/>
    <property type="match status" value="1"/>
</dbReference>
<reference evidence="4" key="1">
    <citation type="journal article" date="2019" name="Int. J. Syst. Evol. Microbiol.">
        <title>The Global Catalogue of Microorganisms (GCM) 10K type strain sequencing project: providing services to taxonomists for standard genome sequencing and annotation.</title>
        <authorList>
            <consortium name="The Broad Institute Genomics Platform"/>
            <consortium name="The Broad Institute Genome Sequencing Center for Infectious Disease"/>
            <person name="Wu L."/>
            <person name="Ma J."/>
        </authorList>
    </citation>
    <scope>NUCLEOTIDE SEQUENCE [LARGE SCALE GENOMIC DNA]</scope>
    <source>
        <strain evidence="4">CCUG 46385</strain>
    </source>
</reference>
<evidence type="ECO:0000256" key="2">
    <source>
        <dbReference type="SAM" id="Phobius"/>
    </source>
</evidence>
<feature type="transmembrane region" description="Helical" evidence="2">
    <location>
        <begin position="12"/>
        <end position="31"/>
    </location>
</feature>
<keyword evidence="4" id="KW-1185">Reference proteome</keyword>
<proteinExistence type="predicted"/>
<keyword evidence="2" id="KW-0812">Transmembrane</keyword>
<dbReference type="Proteomes" id="UP001595916">
    <property type="component" value="Unassembled WGS sequence"/>
</dbReference>